<dbReference type="UniPathway" id="UPA00223"/>
<accession>A0A7C4VCS6</accession>
<dbReference type="Pfam" id="PF00285">
    <property type="entry name" value="Citrate_synt"/>
    <property type="match status" value="1"/>
</dbReference>
<dbReference type="InterPro" id="IPR024176">
    <property type="entry name" value="Citrate_synthase_bac-typ"/>
</dbReference>
<dbReference type="NCBIfam" id="TIGR01800">
    <property type="entry name" value="cit_synth_II"/>
    <property type="match status" value="1"/>
</dbReference>
<dbReference type="Gene3D" id="1.10.230.10">
    <property type="entry name" value="Cytochrome P450-Terp, domain 2"/>
    <property type="match status" value="1"/>
</dbReference>
<gene>
    <name evidence="8" type="ORF">ENK37_07430</name>
</gene>
<evidence type="ECO:0000256" key="2">
    <source>
        <dbReference type="ARBA" id="ARBA00010566"/>
    </source>
</evidence>
<dbReference type="InterPro" id="IPR036969">
    <property type="entry name" value="Citrate_synthase_sf"/>
</dbReference>
<dbReference type="PANTHER" id="PTHR11739:SF4">
    <property type="entry name" value="CITRATE SYNTHASE, PEROXISOMAL"/>
    <property type="match status" value="1"/>
</dbReference>
<dbReference type="InterPro" id="IPR002020">
    <property type="entry name" value="Citrate_synthase"/>
</dbReference>
<evidence type="ECO:0000256" key="3">
    <source>
        <dbReference type="ARBA" id="ARBA00022532"/>
    </source>
</evidence>
<evidence type="ECO:0000313" key="8">
    <source>
        <dbReference type="EMBL" id="HGY09866.1"/>
    </source>
</evidence>
<reference evidence="8" key="1">
    <citation type="journal article" date="2020" name="mSystems">
        <title>Genome- and Community-Level Interaction Insights into Carbon Utilization and Element Cycling Functions of Hydrothermarchaeota in Hydrothermal Sediment.</title>
        <authorList>
            <person name="Zhou Z."/>
            <person name="Liu Y."/>
            <person name="Xu W."/>
            <person name="Pan J."/>
            <person name="Luo Z.H."/>
            <person name="Li M."/>
        </authorList>
    </citation>
    <scope>NUCLEOTIDE SEQUENCE [LARGE SCALE GENOMIC DNA]</scope>
    <source>
        <strain evidence="8">HyVt-570</strain>
    </source>
</reference>
<evidence type="ECO:0000256" key="1">
    <source>
        <dbReference type="ARBA" id="ARBA00005163"/>
    </source>
</evidence>
<comment type="similarity">
    <text evidence="2 6">Belongs to the citrate synthase family.</text>
</comment>
<comment type="caution">
    <text evidence="8">The sequence shown here is derived from an EMBL/GenBank/DDBJ whole genome shotgun (WGS) entry which is preliminary data.</text>
</comment>
<evidence type="ECO:0000256" key="6">
    <source>
        <dbReference type="PIRNR" id="PIRNR001369"/>
    </source>
</evidence>
<dbReference type="GO" id="GO:0005975">
    <property type="term" value="P:carbohydrate metabolic process"/>
    <property type="evidence" value="ECO:0007669"/>
    <property type="project" value="TreeGrafter"/>
</dbReference>
<dbReference type="EMBL" id="DRPZ01000196">
    <property type="protein sequence ID" value="HGY09866.1"/>
    <property type="molecule type" value="Genomic_DNA"/>
</dbReference>
<comment type="catalytic activity">
    <reaction evidence="5">
        <text>oxaloacetate + acetyl-CoA + H2O = citrate + CoA + H(+)</text>
        <dbReference type="Rhea" id="RHEA:16845"/>
        <dbReference type="ChEBI" id="CHEBI:15377"/>
        <dbReference type="ChEBI" id="CHEBI:15378"/>
        <dbReference type="ChEBI" id="CHEBI:16452"/>
        <dbReference type="ChEBI" id="CHEBI:16947"/>
        <dbReference type="ChEBI" id="CHEBI:57287"/>
        <dbReference type="ChEBI" id="CHEBI:57288"/>
        <dbReference type="EC" id="2.3.3.16"/>
    </reaction>
</comment>
<evidence type="ECO:0000256" key="4">
    <source>
        <dbReference type="ARBA" id="ARBA00022679"/>
    </source>
</evidence>
<dbReference type="PRINTS" id="PR00143">
    <property type="entry name" value="CITRTSNTHASE"/>
</dbReference>
<protein>
    <recommendedName>
        <fullName evidence="6">Citrate synthase</fullName>
    </recommendedName>
</protein>
<dbReference type="AlphaFoldDB" id="A0A7C4VCS6"/>
<feature type="active site" evidence="7">
    <location>
        <position position="261"/>
    </location>
</feature>
<keyword evidence="4 6" id="KW-0808">Transferase</keyword>
<dbReference type="InterPro" id="IPR011278">
    <property type="entry name" value="2-MeCitrate/Citrate_synth_II"/>
</dbReference>
<organism evidence="8">
    <name type="scientific">Oceanithermus profundus</name>
    <dbReference type="NCBI Taxonomy" id="187137"/>
    <lineage>
        <taxon>Bacteria</taxon>
        <taxon>Thermotogati</taxon>
        <taxon>Deinococcota</taxon>
        <taxon>Deinococci</taxon>
        <taxon>Thermales</taxon>
        <taxon>Thermaceae</taxon>
        <taxon>Oceanithermus</taxon>
    </lineage>
</organism>
<dbReference type="PANTHER" id="PTHR11739">
    <property type="entry name" value="CITRATE SYNTHASE"/>
    <property type="match status" value="1"/>
</dbReference>
<dbReference type="GO" id="GO:0005829">
    <property type="term" value="C:cytosol"/>
    <property type="evidence" value="ECO:0007669"/>
    <property type="project" value="TreeGrafter"/>
</dbReference>
<feature type="active site" evidence="7">
    <location>
        <position position="315"/>
    </location>
</feature>
<dbReference type="SUPFAM" id="SSF48256">
    <property type="entry name" value="Citrate synthase"/>
    <property type="match status" value="1"/>
</dbReference>
<comment type="pathway">
    <text evidence="1">Carbohydrate metabolism; tricarboxylic acid cycle.</text>
</comment>
<dbReference type="GO" id="GO:0006099">
    <property type="term" value="P:tricarboxylic acid cycle"/>
    <property type="evidence" value="ECO:0007669"/>
    <property type="project" value="UniProtKB-UniPathway"/>
</dbReference>
<dbReference type="PIRSF" id="PIRSF001369">
    <property type="entry name" value="Citrate_synth"/>
    <property type="match status" value="1"/>
</dbReference>
<keyword evidence="3" id="KW-0816">Tricarboxylic acid cycle</keyword>
<dbReference type="InterPro" id="IPR016143">
    <property type="entry name" value="Citrate_synth-like_sm_a-sub"/>
</dbReference>
<evidence type="ECO:0000256" key="7">
    <source>
        <dbReference type="PIRSR" id="PIRSR001369-1"/>
    </source>
</evidence>
<dbReference type="GO" id="GO:0036440">
    <property type="term" value="F:citrate synthase activity"/>
    <property type="evidence" value="ECO:0007669"/>
    <property type="project" value="UniProtKB-EC"/>
</dbReference>
<dbReference type="Gene3D" id="1.10.580.10">
    <property type="entry name" value="Citrate Synthase, domain 1"/>
    <property type="match status" value="1"/>
</dbReference>
<dbReference type="InterPro" id="IPR016142">
    <property type="entry name" value="Citrate_synth-like_lrg_a-sub"/>
</dbReference>
<evidence type="ECO:0000256" key="5">
    <source>
        <dbReference type="ARBA" id="ARBA00049288"/>
    </source>
</evidence>
<name>A0A7C4VCS6_9DEIN</name>
<dbReference type="CDD" id="cd06118">
    <property type="entry name" value="citrate_synt_like_1"/>
    <property type="match status" value="1"/>
</dbReference>
<sequence>MAEAEIARGLEGIVFTETELSFIDGQNGKLYYLGYPIEELAEHSSFEEVSYLLLHKRLPTADELAIFKEKLVKNRPLVVEKVASFADYPRNAHPMASLRTAISELGLFDPTEEDTSFESLYEKSISLISKFATVTAAIKRLREGRMPIEPDPELSHAANFYYMLNGEKPSAEQEKLLDVALILHAEHGMNASTFTALAVHSTASDLYSSIVAAVGALKGPRHGGANEQVMKMVQEIGKPEAARGWVQGKLANKERIMGMGHRVYKALDPRAVILKKYAEIVAKAHGKSTEYEILTIVEEEAGKVLNPRGIYPNVDFYSGVVYSDLGIPTEFFTPVFAVARISGWTAHILEYTRMDNRLLRPKAKFVGELDRKYVPIDQR</sequence>
<proteinExistence type="inferred from homology"/>
<dbReference type="Proteomes" id="UP000885759">
    <property type="component" value="Unassembled WGS sequence"/>
</dbReference>